<evidence type="ECO:0000256" key="1">
    <source>
        <dbReference type="SAM" id="SignalP"/>
    </source>
</evidence>
<evidence type="ECO:0000313" key="3">
    <source>
        <dbReference type="Proteomes" id="UP000053149"/>
    </source>
</evidence>
<feature type="non-terminal residue" evidence="2">
    <location>
        <position position="97"/>
    </location>
</feature>
<organism evidence="2 3">
    <name type="scientific">Pterocles gutturalis</name>
    <name type="common">yellow-throated sandgrouse</name>
    <dbReference type="NCBI Taxonomy" id="240206"/>
    <lineage>
        <taxon>Eukaryota</taxon>
        <taxon>Metazoa</taxon>
        <taxon>Chordata</taxon>
        <taxon>Craniata</taxon>
        <taxon>Vertebrata</taxon>
        <taxon>Euteleostomi</taxon>
        <taxon>Archelosauria</taxon>
        <taxon>Archosauria</taxon>
        <taxon>Dinosauria</taxon>
        <taxon>Saurischia</taxon>
        <taxon>Theropoda</taxon>
        <taxon>Coelurosauria</taxon>
        <taxon>Aves</taxon>
        <taxon>Neognathae</taxon>
        <taxon>Neoaves</taxon>
        <taxon>Columbimorphae</taxon>
        <taxon>Pterocliformes</taxon>
        <taxon>Pteroclidae</taxon>
        <taxon>Pterocles</taxon>
    </lineage>
</organism>
<name>A0A093EK68_9AVES</name>
<dbReference type="Proteomes" id="UP000053149">
    <property type="component" value="Unassembled WGS sequence"/>
</dbReference>
<feature type="signal peptide" evidence="1">
    <location>
        <begin position="1"/>
        <end position="18"/>
    </location>
</feature>
<proteinExistence type="predicted"/>
<accession>A0A093EK68</accession>
<evidence type="ECO:0000313" key="2">
    <source>
        <dbReference type="EMBL" id="KFV14961.1"/>
    </source>
</evidence>
<reference evidence="2 3" key="1">
    <citation type="submission" date="2014-04" db="EMBL/GenBank/DDBJ databases">
        <title>Genome evolution of avian class.</title>
        <authorList>
            <person name="Zhang G."/>
            <person name="Li C."/>
        </authorList>
    </citation>
    <scope>NUCLEOTIDE SEQUENCE [LARGE SCALE GENOMIC DNA]</scope>
    <source>
        <strain evidence="2">BGI_N339</strain>
    </source>
</reference>
<keyword evidence="1" id="KW-0732">Signal</keyword>
<keyword evidence="3" id="KW-1185">Reference proteome</keyword>
<dbReference type="AlphaFoldDB" id="A0A093EK68"/>
<feature type="non-terminal residue" evidence="2">
    <location>
        <position position="1"/>
    </location>
</feature>
<feature type="chain" id="PRO_5001883599" evidence="1">
    <location>
        <begin position="19"/>
        <end position="97"/>
    </location>
</feature>
<sequence>ANWRQFAAATAAISLLRALLGPVLDCLWKHQEEGLNFSRANHLLPPHQTIALRYPMGQKKGRRYYYNPQHTCSVACKLQSPGTDTLTVPSNNIKKKQ</sequence>
<dbReference type="EMBL" id="KL246175">
    <property type="protein sequence ID" value="KFV14961.1"/>
    <property type="molecule type" value="Genomic_DNA"/>
</dbReference>
<protein>
    <submittedName>
        <fullName evidence="2">Uncharacterized protein</fullName>
    </submittedName>
</protein>
<gene>
    <name evidence="2" type="ORF">N339_03173</name>
</gene>